<evidence type="ECO:0000256" key="7">
    <source>
        <dbReference type="ARBA" id="ARBA00022806"/>
    </source>
</evidence>
<evidence type="ECO:0000256" key="9">
    <source>
        <dbReference type="ARBA" id="ARBA00022884"/>
    </source>
</evidence>
<dbReference type="InterPro" id="IPR050079">
    <property type="entry name" value="DEAD_box_RNA_helicase"/>
</dbReference>
<dbReference type="PANTHER" id="PTHR47959">
    <property type="entry name" value="ATP-DEPENDENT RNA HELICASE RHLE-RELATED"/>
    <property type="match status" value="1"/>
</dbReference>
<keyword evidence="10" id="KW-0175">Coiled coil</keyword>
<proteinExistence type="inferred from homology"/>
<evidence type="ECO:0000256" key="1">
    <source>
        <dbReference type="ARBA" id="ARBA00004604"/>
    </source>
</evidence>
<dbReference type="InterPro" id="IPR025313">
    <property type="entry name" value="SPB4-like_CTE"/>
</dbReference>
<evidence type="ECO:0000259" key="18">
    <source>
        <dbReference type="PROSITE" id="PS51192"/>
    </source>
</evidence>
<dbReference type="SMART" id="SM00490">
    <property type="entry name" value="HELICc"/>
    <property type="match status" value="1"/>
</dbReference>
<dbReference type="InterPro" id="IPR014001">
    <property type="entry name" value="Helicase_ATP-bd"/>
</dbReference>
<evidence type="ECO:0000256" key="2">
    <source>
        <dbReference type="ARBA" id="ARBA00012552"/>
    </source>
</evidence>
<evidence type="ECO:0000313" key="21">
    <source>
        <dbReference type="Proteomes" id="UP001305779"/>
    </source>
</evidence>
<sequence length="645" mass="73401">MAPEQKEEKNKPKSFEALTPELSSWILDFTSSSGFTRTTPVQAMAIPLLMGNKDLVVEAVTGSGKTLSFLIPMVERILKAEEPNKKGYVRGIVVAPTKELASQIWEVCRGLVGFHAPSRGYLKKAEGRGEEEDSDVEMEEKEEEEVLPGPYAIPQLLVGGRTKLPEDLATFSRLNPNILIGTPKRMVEVLSSSKVQVKRHWFDLLVLDEADRLLDPNFQPDLQRILELVPKERRTGLFSASVSEAVDELVRVGMRYPFKISAKVRSKSGALDKRTPESLRLYHLVTKPTFKLPMLKRILEEKQAEKSIVYVSTRAGVDYWNHVLPSLLGVSVFPVHGDHKHAIREKNLQRFRDSITPAILLTTDVLARGIDIPDIDLVIQLDPPSQPKDFIHRCGRSGRAGKRGTAITFLHEGSEEDYIKYLSMQGTHLEAYPSPPAITESEASQTTEQIRRTLQSKRELHDRSQKAFVSWVQAYNKTIPADIFSVRKLAWSELGRSWGLLIWPKMPELKRHCTEAVADRAWNLDLPPDFHLNDIPYLDKIREEKRLSDNAARARGEKVPLPAKTAGRLAEARKRKEKAWSQQKGAKEVREARRERKEVRRTAERRGKMSEKELGEARELEELIKKVREKNRAEREEGEWEGFDD</sequence>
<dbReference type="SMART" id="SM00487">
    <property type="entry name" value="DEXDc"/>
    <property type="match status" value="1"/>
</dbReference>
<comment type="catalytic activity">
    <reaction evidence="15">
        <text>ATP + H2O = ADP + phosphate + H(+)</text>
        <dbReference type="Rhea" id="RHEA:13065"/>
        <dbReference type="ChEBI" id="CHEBI:15377"/>
        <dbReference type="ChEBI" id="CHEBI:15378"/>
        <dbReference type="ChEBI" id="CHEBI:30616"/>
        <dbReference type="ChEBI" id="CHEBI:43474"/>
        <dbReference type="ChEBI" id="CHEBI:456216"/>
        <dbReference type="EC" id="3.6.4.13"/>
    </reaction>
</comment>
<evidence type="ECO:0000256" key="12">
    <source>
        <dbReference type="ARBA" id="ARBA00037566"/>
    </source>
</evidence>
<evidence type="ECO:0000256" key="16">
    <source>
        <dbReference type="RuleBase" id="RU000492"/>
    </source>
</evidence>
<keyword evidence="3" id="KW-0690">Ribosome biogenesis</keyword>
<evidence type="ECO:0000256" key="5">
    <source>
        <dbReference type="ARBA" id="ARBA00022741"/>
    </source>
</evidence>
<organism evidence="20 21">
    <name type="scientific">Zasmidium cellare</name>
    <name type="common">Wine cellar mold</name>
    <name type="synonym">Racodium cellare</name>
    <dbReference type="NCBI Taxonomy" id="395010"/>
    <lineage>
        <taxon>Eukaryota</taxon>
        <taxon>Fungi</taxon>
        <taxon>Dikarya</taxon>
        <taxon>Ascomycota</taxon>
        <taxon>Pezizomycotina</taxon>
        <taxon>Dothideomycetes</taxon>
        <taxon>Dothideomycetidae</taxon>
        <taxon>Mycosphaerellales</taxon>
        <taxon>Mycosphaerellaceae</taxon>
        <taxon>Zasmidium</taxon>
    </lineage>
</organism>
<keyword evidence="5 16" id="KW-0547">Nucleotide-binding</keyword>
<dbReference type="EMBL" id="JAXOVC010000003">
    <property type="protein sequence ID" value="KAK4503431.1"/>
    <property type="molecule type" value="Genomic_DNA"/>
</dbReference>
<dbReference type="Gene3D" id="3.40.50.300">
    <property type="entry name" value="P-loop containing nucleotide triphosphate hydrolases"/>
    <property type="match status" value="2"/>
</dbReference>
<dbReference type="InterPro" id="IPR000629">
    <property type="entry name" value="RNA-helicase_DEAD-box_CS"/>
</dbReference>
<comment type="similarity">
    <text evidence="13">Belongs to the DEAD box helicase family. DDX55/SPB4 subfamily.</text>
</comment>
<comment type="caution">
    <text evidence="20">The sequence shown here is derived from an EMBL/GenBank/DDBJ whole genome shotgun (WGS) entry which is preliminary data.</text>
</comment>
<evidence type="ECO:0000259" key="19">
    <source>
        <dbReference type="PROSITE" id="PS51194"/>
    </source>
</evidence>
<reference evidence="20 21" key="1">
    <citation type="journal article" date="2023" name="G3 (Bethesda)">
        <title>A chromosome-level genome assembly of Zasmidium syzygii isolated from banana leaves.</title>
        <authorList>
            <person name="van Westerhoven A.C."/>
            <person name="Mehrabi R."/>
            <person name="Talebi R."/>
            <person name="Steentjes M.B.F."/>
            <person name="Corcolon B."/>
            <person name="Chong P.A."/>
            <person name="Kema G.H.J."/>
            <person name="Seidl M.F."/>
        </authorList>
    </citation>
    <scope>NUCLEOTIDE SEQUENCE [LARGE SCALE GENOMIC DNA]</scope>
    <source>
        <strain evidence="20 21">P124</strain>
    </source>
</reference>
<feature type="region of interest" description="Disordered" evidence="17">
    <location>
        <begin position="549"/>
        <end position="615"/>
    </location>
</feature>
<dbReference type="InterPro" id="IPR001650">
    <property type="entry name" value="Helicase_C-like"/>
</dbReference>
<dbReference type="InterPro" id="IPR027417">
    <property type="entry name" value="P-loop_NTPase"/>
</dbReference>
<dbReference type="InterPro" id="IPR011545">
    <property type="entry name" value="DEAD/DEAH_box_helicase_dom"/>
</dbReference>
<evidence type="ECO:0000256" key="11">
    <source>
        <dbReference type="ARBA" id="ARBA00023242"/>
    </source>
</evidence>
<comment type="subunit">
    <text evidence="14">Component of pre-60S ribosomal complexes.</text>
</comment>
<dbReference type="Pfam" id="PF13959">
    <property type="entry name" value="CTE_SPB4"/>
    <property type="match status" value="1"/>
</dbReference>
<dbReference type="PROSITE" id="PS51192">
    <property type="entry name" value="HELICASE_ATP_BIND_1"/>
    <property type="match status" value="1"/>
</dbReference>
<name>A0ABR0EP94_ZASCE</name>
<evidence type="ECO:0000256" key="6">
    <source>
        <dbReference type="ARBA" id="ARBA00022801"/>
    </source>
</evidence>
<dbReference type="CDD" id="cd17960">
    <property type="entry name" value="DEADc_DDX55"/>
    <property type="match status" value="1"/>
</dbReference>
<keyword evidence="8 16" id="KW-0067">ATP-binding</keyword>
<keyword evidence="21" id="KW-1185">Reference proteome</keyword>
<feature type="domain" description="Helicase C-terminal" evidence="19">
    <location>
        <begin position="294"/>
        <end position="442"/>
    </location>
</feature>
<evidence type="ECO:0000256" key="4">
    <source>
        <dbReference type="ARBA" id="ARBA00022552"/>
    </source>
</evidence>
<evidence type="ECO:0000256" key="15">
    <source>
        <dbReference type="ARBA" id="ARBA00047984"/>
    </source>
</evidence>
<dbReference type="Pfam" id="PF00271">
    <property type="entry name" value="Helicase_C"/>
    <property type="match status" value="1"/>
</dbReference>
<evidence type="ECO:0000256" key="17">
    <source>
        <dbReference type="SAM" id="MobiDB-lite"/>
    </source>
</evidence>
<accession>A0ABR0EP94</accession>
<evidence type="ECO:0000256" key="3">
    <source>
        <dbReference type="ARBA" id="ARBA00022517"/>
    </source>
</evidence>
<feature type="compositionally biased region" description="Basic and acidic residues" evidence="17">
    <location>
        <begin position="549"/>
        <end position="558"/>
    </location>
</feature>
<dbReference type="SMART" id="SM01178">
    <property type="entry name" value="DUF4217"/>
    <property type="match status" value="1"/>
</dbReference>
<dbReference type="InterPro" id="IPR056330">
    <property type="entry name" value="CTT_SPB4"/>
</dbReference>
<dbReference type="PANTHER" id="PTHR47959:SF1">
    <property type="entry name" value="ATP-DEPENDENT RNA HELICASE DBPA"/>
    <property type="match status" value="1"/>
</dbReference>
<protein>
    <recommendedName>
        <fullName evidence="2">RNA helicase</fullName>
        <ecNumber evidence="2">3.6.4.13</ecNumber>
    </recommendedName>
</protein>
<dbReference type="PROSITE" id="PS51194">
    <property type="entry name" value="HELICASE_CTER"/>
    <property type="match status" value="1"/>
</dbReference>
<dbReference type="Pfam" id="PF23681">
    <property type="entry name" value="CTT_SPB4"/>
    <property type="match status" value="1"/>
</dbReference>
<keyword evidence="6 16" id="KW-0378">Hydrolase</keyword>
<feature type="domain" description="Helicase ATP-binding" evidence="18">
    <location>
        <begin position="46"/>
        <end position="260"/>
    </location>
</feature>
<keyword evidence="7 16" id="KW-0347">Helicase</keyword>
<comment type="subcellular location">
    <subcellularLocation>
        <location evidence="1">Nucleus</location>
        <location evidence="1">Nucleolus</location>
    </subcellularLocation>
</comment>
<dbReference type="Proteomes" id="UP001305779">
    <property type="component" value="Unassembled WGS sequence"/>
</dbReference>
<dbReference type="SUPFAM" id="SSF52540">
    <property type="entry name" value="P-loop containing nucleoside triphosphate hydrolases"/>
    <property type="match status" value="1"/>
</dbReference>
<dbReference type="PROSITE" id="PS00039">
    <property type="entry name" value="DEAD_ATP_HELICASE"/>
    <property type="match status" value="1"/>
</dbReference>
<dbReference type="Pfam" id="PF00270">
    <property type="entry name" value="DEAD"/>
    <property type="match status" value="1"/>
</dbReference>
<dbReference type="CDD" id="cd18787">
    <property type="entry name" value="SF2_C_DEAD"/>
    <property type="match status" value="1"/>
</dbReference>
<evidence type="ECO:0000256" key="10">
    <source>
        <dbReference type="ARBA" id="ARBA00023054"/>
    </source>
</evidence>
<evidence type="ECO:0000313" key="20">
    <source>
        <dbReference type="EMBL" id="KAK4503431.1"/>
    </source>
</evidence>
<comment type="function">
    <text evidence="12">ATP-binding RNA helicase involved in the biogenesis of 60S ribosomal subunits. Binds 90S pre-ribosomal particles and dissociates from pre-60S ribosomal particles after processing of 27SB pre-rRNA. Required for the normal formation of 18S rRNA through the processing of pre-rRNAs at sites A0, A1 and A2, and the normal formation of 25S and 5.8S rRNAs through the processing of pre-rRNAs at sites C1 and C2.</text>
</comment>
<gene>
    <name evidence="20" type="ORF">PRZ48_004346</name>
</gene>
<evidence type="ECO:0000256" key="13">
    <source>
        <dbReference type="ARBA" id="ARBA00038002"/>
    </source>
</evidence>
<feature type="compositionally biased region" description="Basic and acidic residues" evidence="17">
    <location>
        <begin position="585"/>
        <end position="615"/>
    </location>
</feature>
<evidence type="ECO:0000256" key="8">
    <source>
        <dbReference type="ARBA" id="ARBA00022840"/>
    </source>
</evidence>
<dbReference type="EC" id="3.6.4.13" evidence="2"/>
<keyword evidence="9" id="KW-0694">RNA-binding</keyword>
<keyword evidence="11" id="KW-0539">Nucleus</keyword>
<keyword evidence="4" id="KW-0698">rRNA processing</keyword>
<evidence type="ECO:0000256" key="14">
    <source>
        <dbReference type="ARBA" id="ARBA00038757"/>
    </source>
</evidence>